<proteinExistence type="predicted"/>
<organism evidence="1 2">
    <name type="scientific">Janibacter limosus</name>
    <dbReference type="NCBI Taxonomy" id="53458"/>
    <lineage>
        <taxon>Bacteria</taxon>
        <taxon>Bacillati</taxon>
        <taxon>Actinomycetota</taxon>
        <taxon>Actinomycetes</taxon>
        <taxon>Micrococcales</taxon>
        <taxon>Intrasporangiaceae</taxon>
        <taxon>Janibacter</taxon>
    </lineage>
</organism>
<name>A0AC61U3F3_9MICO</name>
<dbReference type="EMBL" id="CP087977">
    <property type="protein sequence ID" value="UUZ44498.1"/>
    <property type="molecule type" value="Genomic_DNA"/>
</dbReference>
<accession>A0AC61U3F3</accession>
<reference evidence="1" key="1">
    <citation type="submission" date="2021-11" db="EMBL/GenBank/DDBJ databases">
        <title>Study of the species diversity of bacterial strains isolated from a unique natural object - Shulgan-Tash cave (Bashkiria).</title>
        <authorList>
            <person name="Sazanova A.L."/>
            <person name="Chirak E.R."/>
            <person name="Safronova V.I."/>
        </authorList>
    </citation>
    <scope>NUCLEOTIDE SEQUENCE</scope>
    <source>
        <strain evidence="1">P1</strain>
    </source>
</reference>
<dbReference type="Proteomes" id="UP001059663">
    <property type="component" value="Chromosome"/>
</dbReference>
<gene>
    <name evidence="1" type="ORF">LP422_19265</name>
</gene>
<protein>
    <submittedName>
        <fullName evidence="1">Uncharacterized protein</fullName>
    </submittedName>
</protein>
<evidence type="ECO:0000313" key="2">
    <source>
        <dbReference type="Proteomes" id="UP001059663"/>
    </source>
</evidence>
<evidence type="ECO:0000313" key="1">
    <source>
        <dbReference type="EMBL" id="UUZ44498.1"/>
    </source>
</evidence>
<sequence length="110" mass="12252">MELTLPGGVRATLLAYVARFPHLYLKDAFVMGERLDQVQERYTQIPAVEGYDFADAVRTLDPAQTRVPGARSRRHPSRRGQEAGGRRPVADAAALRRVRAVAAARGRRRV</sequence>